<keyword evidence="3" id="KW-1185">Reference proteome</keyword>
<evidence type="ECO:0000256" key="1">
    <source>
        <dbReference type="SAM" id="SignalP"/>
    </source>
</evidence>
<protein>
    <submittedName>
        <fullName evidence="2">Uncharacterized protein</fullName>
    </submittedName>
</protein>
<reference evidence="2 3" key="1">
    <citation type="submission" date="2020-02" db="EMBL/GenBank/DDBJ databases">
        <authorList>
            <person name="Ferguson B K."/>
        </authorList>
    </citation>
    <scope>NUCLEOTIDE SEQUENCE [LARGE SCALE GENOMIC DNA]</scope>
</reference>
<sequence>MKNLVFNLVLNLGFQRSWSATGAYVSSKCTHTNTNTYTHADRRTPTKRVSRQFVSRSVLQSTLAAAAVSLALVVVSRRALTAGRYSSRTSGSAPDPFDTRKYAITRFYQSVRYRKLHMDKDMDIDCILTECLLDGVPRFIMCIVGSFCGAKVNDD</sequence>
<dbReference type="EMBL" id="CADCXV010000147">
    <property type="protein sequence ID" value="CAB0028442.1"/>
    <property type="molecule type" value="Genomic_DNA"/>
</dbReference>
<evidence type="ECO:0000313" key="3">
    <source>
        <dbReference type="Proteomes" id="UP000479190"/>
    </source>
</evidence>
<evidence type="ECO:0000313" key="2">
    <source>
        <dbReference type="EMBL" id="CAB0028442.1"/>
    </source>
</evidence>
<dbReference type="Proteomes" id="UP000479190">
    <property type="component" value="Unassembled WGS sequence"/>
</dbReference>
<feature type="signal peptide" evidence="1">
    <location>
        <begin position="1"/>
        <end position="19"/>
    </location>
</feature>
<keyword evidence="1" id="KW-0732">Signal</keyword>
<accession>A0A6H5HVR4</accession>
<proteinExistence type="predicted"/>
<gene>
    <name evidence="2" type="ORF">TBRA_LOCUS612</name>
</gene>
<dbReference type="AlphaFoldDB" id="A0A6H5HVR4"/>
<name>A0A6H5HVR4_9HYME</name>
<organism evidence="2 3">
    <name type="scientific">Trichogramma brassicae</name>
    <dbReference type="NCBI Taxonomy" id="86971"/>
    <lineage>
        <taxon>Eukaryota</taxon>
        <taxon>Metazoa</taxon>
        <taxon>Ecdysozoa</taxon>
        <taxon>Arthropoda</taxon>
        <taxon>Hexapoda</taxon>
        <taxon>Insecta</taxon>
        <taxon>Pterygota</taxon>
        <taxon>Neoptera</taxon>
        <taxon>Endopterygota</taxon>
        <taxon>Hymenoptera</taxon>
        <taxon>Apocrita</taxon>
        <taxon>Proctotrupomorpha</taxon>
        <taxon>Chalcidoidea</taxon>
        <taxon>Trichogrammatidae</taxon>
        <taxon>Trichogramma</taxon>
    </lineage>
</organism>
<feature type="chain" id="PRO_5026351332" evidence="1">
    <location>
        <begin position="20"/>
        <end position="155"/>
    </location>
</feature>